<feature type="transmembrane region" description="Helical" evidence="13">
    <location>
        <begin position="75"/>
        <end position="95"/>
    </location>
</feature>
<organism evidence="16 17">
    <name type="scientific">Dactylosporangium darangshiense</name>
    <dbReference type="NCBI Taxonomy" id="579108"/>
    <lineage>
        <taxon>Bacteria</taxon>
        <taxon>Bacillati</taxon>
        <taxon>Actinomycetota</taxon>
        <taxon>Actinomycetes</taxon>
        <taxon>Micromonosporales</taxon>
        <taxon>Micromonosporaceae</taxon>
        <taxon>Dactylosporangium</taxon>
    </lineage>
</organism>
<keyword evidence="5" id="KW-0808">Transferase</keyword>
<evidence type="ECO:0000256" key="11">
    <source>
        <dbReference type="ARBA" id="ARBA00023012"/>
    </source>
</evidence>
<protein>
    <recommendedName>
        <fullName evidence="3">histidine kinase</fullName>
        <ecNumber evidence="3">2.7.13.3</ecNumber>
    </recommendedName>
</protein>
<dbReference type="InterPro" id="IPR029016">
    <property type="entry name" value="GAF-like_dom_sf"/>
</dbReference>
<keyword evidence="6 13" id="KW-0812">Transmembrane</keyword>
<dbReference type="InterPro" id="IPR025201">
    <property type="entry name" value="KdpD_TM"/>
</dbReference>
<dbReference type="SMART" id="SM00387">
    <property type="entry name" value="HATPase_c"/>
    <property type="match status" value="1"/>
</dbReference>
<evidence type="ECO:0000313" key="16">
    <source>
        <dbReference type="EMBL" id="GAA4263791.1"/>
    </source>
</evidence>
<dbReference type="InterPro" id="IPR003018">
    <property type="entry name" value="GAF"/>
</dbReference>
<dbReference type="Proteomes" id="UP001500620">
    <property type="component" value="Unassembled WGS sequence"/>
</dbReference>
<keyword evidence="17" id="KW-1185">Reference proteome</keyword>
<dbReference type="InterPro" id="IPR011712">
    <property type="entry name" value="Sig_transdc_His_kin_sub3_dim/P"/>
</dbReference>
<dbReference type="Gene3D" id="1.20.5.1930">
    <property type="match status" value="1"/>
</dbReference>
<dbReference type="RefSeq" id="WP_345143802.1">
    <property type="nucleotide sequence ID" value="NZ_BAABAT010000080.1"/>
</dbReference>
<name>A0ABP8DUW8_9ACTN</name>
<feature type="transmembrane region" description="Helical" evidence="13">
    <location>
        <begin position="21"/>
        <end position="42"/>
    </location>
</feature>
<dbReference type="SMART" id="SM00065">
    <property type="entry name" value="GAF"/>
    <property type="match status" value="1"/>
</dbReference>
<evidence type="ECO:0000256" key="5">
    <source>
        <dbReference type="ARBA" id="ARBA00022679"/>
    </source>
</evidence>
<dbReference type="Gene3D" id="1.20.120.620">
    <property type="entry name" value="Backbone structure of the membrane domain of e. Coli histidine kinase receptor kdpd"/>
    <property type="match status" value="1"/>
</dbReference>
<dbReference type="PANTHER" id="PTHR24421:SF10">
    <property type="entry name" value="NITRATE_NITRITE SENSOR PROTEIN NARQ"/>
    <property type="match status" value="1"/>
</dbReference>
<accession>A0ABP8DUW8</accession>
<reference evidence="17" key="1">
    <citation type="journal article" date="2019" name="Int. J. Syst. Evol. Microbiol.">
        <title>The Global Catalogue of Microorganisms (GCM) 10K type strain sequencing project: providing services to taxonomists for standard genome sequencing and annotation.</title>
        <authorList>
            <consortium name="The Broad Institute Genomics Platform"/>
            <consortium name="The Broad Institute Genome Sequencing Center for Infectious Disease"/>
            <person name="Wu L."/>
            <person name="Ma J."/>
        </authorList>
    </citation>
    <scope>NUCLEOTIDE SEQUENCE [LARGE SCALE GENOMIC DNA]</scope>
    <source>
        <strain evidence="17">JCM 17441</strain>
    </source>
</reference>
<dbReference type="PANTHER" id="PTHR24421">
    <property type="entry name" value="NITRATE/NITRITE SENSOR PROTEIN NARX-RELATED"/>
    <property type="match status" value="1"/>
</dbReference>
<comment type="caution">
    <text evidence="16">The sequence shown here is derived from an EMBL/GenBank/DDBJ whole genome shotgun (WGS) entry which is preliminary data.</text>
</comment>
<keyword evidence="10 13" id="KW-1133">Transmembrane helix</keyword>
<evidence type="ECO:0000313" key="17">
    <source>
        <dbReference type="Proteomes" id="UP001500620"/>
    </source>
</evidence>
<evidence type="ECO:0000256" key="3">
    <source>
        <dbReference type="ARBA" id="ARBA00012438"/>
    </source>
</evidence>
<dbReference type="Gene3D" id="3.30.450.40">
    <property type="match status" value="1"/>
</dbReference>
<dbReference type="CDD" id="cd16917">
    <property type="entry name" value="HATPase_UhpB-NarQ-NarX-like"/>
    <property type="match status" value="1"/>
</dbReference>
<evidence type="ECO:0000256" key="10">
    <source>
        <dbReference type="ARBA" id="ARBA00022989"/>
    </source>
</evidence>
<dbReference type="Pfam" id="PF02518">
    <property type="entry name" value="HATPase_c"/>
    <property type="match status" value="1"/>
</dbReference>
<proteinExistence type="predicted"/>
<feature type="domain" description="Histidine kinase/HSP90-like ATPase" evidence="15">
    <location>
        <begin position="499"/>
        <end position="589"/>
    </location>
</feature>
<keyword evidence="4" id="KW-0597">Phosphoprotein</keyword>
<gene>
    <name evidence="16" type="ORF">GCM10022255_111540</name>
</gene>
<evidence type="ECO:0000256" key="7">
    <source>
        <dbReference type="ARBA" id="ARBA00022741"/>
    </source>
</evidence>
<dbReference type="InterPro" id="IPR038318">
    <property type="entry name" value="KdpD_sf"/>
</dbReference>
<evidence type="ECO:0000256" key="4">
    <source>
        <dbReference type="ARBA" id="ARBA00022553"/>
    </source>
</evidence>
<comment type="catalytic activity">
    <reaction evidence="1">
        <text>ATP + protein L-histidine = ADP + protein N-phospho-L-histidine.</text>
        <dbReference type="EC" id="2.7.13.3"/>
    </reaction>
</comment>
<evidence type="ECO:0000259" key="14">
    <source>
        <dbReference type="SMART" id="SM00065"/>
    </source>
</evidence>
<dbReference type="InterPro" id="IPR036890">
    <property type="entry name" value="HATPase_C_sf"/>
</dbReference>
<evidence type="ECO:0000256" key="9">
    <source>
        <dbReference type="ARBA" id="ARBA00022840"/>
    </source>
</evidence>
<keyword evidence="8" id="KW-0418">Kinase</keyword>
<dbReference type="SUPFAM" id="SSF55874">
    <property type="entry name" value="ATPase domain of HSP90 chaperone/DNA topoisomerase II/histidine kinase"/>
    <property type="match status" value="1"/>
</dbReference>
<dbReference type="Pfam" id="PF13493">
    <property type="entry name" value="DUF4118"/>
    <property type="match status" value="1"/>
</dbReference>
<dbReference type="SUPFAM" id="SSF55781">
    <property type="entry name" value="GAF domain-like"/>
    <property type="match status" value="1"/>
</dbReference>
<comment type="subcellular location">
    <subcellularLocation>
        <location evidence="2">Membrane</location>
        <topology evidence="2">Multi-pass membrane protein</topology>
    </subcellularLocation>
</comment>
<dbReference type="EC" id="2.7.13.3" evidence="3"/>
<dbReference type="InterPro" id="IPR050482">
    <property type="entry name" value="Sensor_HK_TwoCompSys"/>
</dbReference>
<dbReference type="EMBL" id="BAABAT010000080">
    <property type="protein sequence ID" value="GAA4263791.1"/>
    <property type="molecule type" value="Genomic_DNA"/>
</dbReference>
<feature type="domain" description="GAF" evidence="14">
    <location>
        <begin position="240"/>
        <end position="386"/>
    </location>
</feature>
<dbReference type="Gene3D" id="3.30.565.10">
    <property type="entry name" value="Histidine kinase-like ATPase, C-terminal domain"/>
    <property type="match status" value="1"/>
</dbReference>
<keyword evidence="11" id="KW-0902">Two-component regulatory system</keyword>
<keyword evidence="12 13" id="KW-0472">Membrane</keyword>
<evidence type="ECO:0000256" key="1">
    <source>
        <dbReference type="ARBA" id="ARBA00000085"/>
    </source>
</evidence>
<sequence>MLLIVVETLLVYPLRAVMTEFFPGLIYVIVYLVGVLVTSLVWGKWLGMATAAASAVAFISFHVVPVAGRFSVHDIRVVIGLAVLLIVAVATSAVADVSRLRTVQAEESDLNAEMARLLLQADDPPAVLPAVAQRIAQSLELPDTAIHLAAVPGDDRRSAFPLRAGATPLGTLVVPVAIPERTTRRLRERVVPSLASLLQAGHERAAVLDSLEASREHLRQLAAEQAALRRVAYLVARGSRPPEVFQAIATEMHTLLGEPYTAWLCRFENDATASLVSTSLTGLRADQMRLSVEGDNVAAMVQDTSSPARMDSLEDAAGPISALARERGMRSMVGVPIMVEGRLWGAAGVGSNRPEPLPPDTEARLAAFVNLAATAIANADSQAELAASRARLVAASDQARQRIERNVHDGALQHFLAVAMQLGFVQAGLPPDQEQTKTELSRVLGGLNSAVDDLREISQGIHPTLLAAGGLPPALKSLARKSPVPVDLDLHTFQRMPTVVEIAAYHVVSEALNNVDRHAHASVAHVQATTQEDTLHLSIRDDGVGGADPNRGTGLTDLRDRVEALGGHLSITSPTDGGTLLLATIPTTSAPGGP</sequence>
<evidence type="ECO:0000259" key="15">
    <source>
        <dbReference type="SMART" id="SM00387"/>
    </source>
</evidence>
<keyword evidence="9" id="KW-0067">ATP-binding</keyword>
<evidence type="ECO:0000256" key="8">
    <source>
        <dbReference type="ARBA" id="ARBA00022777"/>
    </source>
</evidence>
<evidence type="ECO:0000256" key="2">
    <source>
        <dbReference type="ARBA" id="ARBA00004141"/>
    </source>
</evidence>
<evidence type="ECO:0000256" key="12">
    <source>
        <dbReference type="ARBA" id="ARBA00023136"/>
    </source>
</evidence>
<feature type="transmembrane region" description="Helical" evidence="13">
    <location>
        <begin position="48"/>
        <end position="68"/>
    </location>
</feature>
<keyword evidence="7" id="KW-0547">Nucleotide-binding</keyword>
<dbReference type="Pfam" id="PF01590">
    <property type="entry name" value="GAF"/>
    <property type="match status" value="1"/>
</dbReference>
<dbReference type="Pfam" id="PF07730">
    <property type="entry name" value="HisKA_3"/>
    <property type="match status" value="1"/>
</dbReference>
<dbReference type="InterPro" id="IPR003594">
    <property type="entry name" value="HATPase_dom"/>
</dbReference>
<evidence type="ECO:0000256" key="6">
    <source>
        <dbReference type="ARBA" id="ARBA00022692"/>
    </source>
</evidence>
<evidence type="ECO:0000256" key="13">
    <source>
        <dbReference type="SAM" id="Phobius"/>
    </source>
</evidence>